<organism evidence="1 2">
    <name type="scientific">Micromonospora parathelypteridis</name>
    <dbReference type="NCBI Taxonomy" id="1839617"/>
    <lineage>
        <taxon>Bacteria</taxon>
        <taxon>Bacillati</taxon>
        <taxon>Actinomycetota</taxon>
        <taxon>Actinomycetes</taxon>
        <taxon>Micromonosporales</taxon>
        <taxon>Micromonosporaceae</taxon>
        <taxon>Micromonospora</taxon>
    </lineage>
</organism>
<reference evidence="1 2" key="1">
    <citation type="submission" date="2020-08" db="EMBL/GenBank/DDBJ databases">
        <title>Sequencing the genomes of 1000 actinobacteria strains.</title>
        <authorList>
            <person name="Klenk H.-P."/>
        </authorList>
    </citation>
    <scope>NUCLEOTIDE SEQUENCE [LARGE SCALE GENOMIC DNA]</scope>
    <source>
        <strain evidence="1 2">DSM 103125</strain>
    </source>
</reference>
<evidence type="ECO:0000313" key="2">
    <source>
        <dbReference type="Proteomes" id="UP000586947"/>
    </source>
</evidence>
<gene>
    <name evidence="1" type="ORF">HNR20_001266</name>
</gene>
<sequence>MDIERWAWAGQERFPGFCFTFVQDRDPGTVAAAVGADSLTVLTLIEAEEAHPISKPGALLRFGTYGQGVFCFEDRAPIANREPAITRLAQGTRLLQVTKSGDGMVVVREVVDGRKVQLFEPGEAVYVDGPLRPRVAALLPEHSRIVAALAVVADEVGADLDRATLDGPLATALSMLNERASR</sequence>
<dbReference type="RefSeq" id="WP_184177323.1">
    <property type="nucleotide sequence ID" value="NZ_BMNF01000003.1"/>
</dbReference>
<dbReference type="Proteomes" id="UP000586947">
    <property type="component" value="Unassembled WGS sequence"/>
</dbReference>
<accession>A0A840W0K9</accession>
<dbReference type="EMBL" id="JACHDP010000001">
    <property type="protein sequence ID" value="MBB5476761.1"/>
    <property type="molecule type" value="Genomic_DNA"/>
</dbReference>
<evidence type="ECO:0000313" key="1">
    <source>
        <dbReference type="EMBL" id="MBB5476761.1"/>
    </source>
</evidence>
<keyword evidence="2" id="KW-1185">Reference proteome</keyword>
<name>A0A840W0K9_9ACTN</name>
<protein>
    <submittedName>
        <fullName evidence="1">Uncharacterized protein</fullName>
    </submittedName>
</protein>
<comment type="caution">
    <text evidence="1">The sequence shown here is derived from an EMBL/GenBank/DDBJ whole genome shotgun (WGS) entry which is preliminary data.</text>
</comment>
<dbReference type="AlphaFoldDB" id="A0A840W0K9"/>
<proteinExistence type="predicted"/>